<keyword evidence="3 10" id="KW-0813">Transport</keyword>
<keyword evidence="7 10" id="KW-1133">Transmembrane helix</keyword>
<dbReference type="GO" id="GO:0090141">
    <property type="term" value="P:positive regulation of mitochondrial fission"/>
    <property type="evidence" value="ECO:0007669"/>
    <property type="project" value="Ensembl"/>
</dbReference>
<accession>A0A8C2TBM0</accession>
<evidence type="ECO:0000256" key="2">
    <source>
        <dbReference type="ARBA" id="ARBA00005653"/>
    </source>
</evidence>
<dbReference type="InterPro" id="IPR006769">
    <property type="entry name" value="MCU_C"/>
</dbReference>
<dbReference type="InterPro" id="IPR013087">
    <property type="entry name" value="Znf_C2H2_type"/>
</dbReference>
<comment type="subcellular location">
    <subcellularLocation>
        <location evidence="1">Membrane</location>
        <topology evidence="1">Multi-pass membrane protein</topology>
    </subcellularLocation>
    <subcellularLocation>
        <location evidence="10">Mitochondrion inner membrane</location>
        <topology evidence="10">Multi-pass membrane protein</topology>
    </subcellularLocation>
</comment>
<keyword evidence="5 10" id="KW-0812">Transmembrane</keyword>
<dbReference type="GO" id="GO:0008283">
    <property type="term" value="P:cell population proliferation"/>
    <property type="evidence" value="ECO:0007669"/>
    <property type="project" value="Ensembl"/>
</dbReference>
<evidence type="ECO:0000256" key="5">
    <source>
        <dbReference type="ARBA" id="ARBA00022692"/>
    </source>
</evidence>
<evidence type="ECO:0000256" key="6">
    <source>
        <dbReference type="ARBA" id="ARBA00022837"/>
    </source>
</evidence>
<dbReference type="Ensembl" id="ENSCJPT00005016492.1">
    <property type="protein sequence ID" value="ENSCJPP00005011253.1"/>
    <property type="gene ID" value="ENSCJPG00005009692.1"/>
</dbReference>
<reference evidence="14" key="2">
    <citation type="submission" date="2025-08" db="UniProtKB">
        <authorList>
            <consortium name="Ensembl"/>
        </authorList>
    </citation>
    <scope>IDENTIFICATION</scope>
</reference>
<evidence type="ECO:0000256" key="3">
    <source>
        <dbReference type="ARBA" id="ARBA00022448"/>
    </source>
</evidence>
<keyword evidence="6 10" id="KW-0106">Calcium</keyword>
<comment type="similarity">
    <text evidence="2 10">Belongs to the MCU (TC 1.A.77) family.</text>
</comment>
<keyword evidence="15" id="KW-1185">Reference proteome</keyword>
<reference evidence="14" key="3">
    <citation type="submission" date="2025-09" db="UniProtKB">
        <authorList>
            <consortium name="Ensembl"/>
        </authorList>
    </citation>
    <scope>IDENTIFICATION</scope>
</reference>
<evidence type="ECO:0000256" key="4">
    <source>
        <dbReference type="ARBA" id="ARBA00022568"/>
    </source>
</evidence>
<dbReference type="GO" id="GO:0051561">
    <property type="term" value="P:positive regulation of mitochondrial calcium ion concentration"/>
    <property type="evidence" value="ECO:0007669"/>
    <property type="project" value="Ensembl"/>
</dbReference>
<keyword evidence="9 10" id="KW-0472">Membrane</keyword>
<keyword evidence="4 10" id="KW-0109">Calcium transport</keyword>
<proteinExistence type="inferred from homology"/>
<keyword evidence="10" id="KW-0407">Ion channel</keyword>
<evidence type="ECO:0000256" key="7">
    <source>
        <dbReference type="ARBA" id="ARBA00022989"/>
    </source>
</evidence>
<evidence type="ECO:0000313" key="15">
    <source>
        <dbReference type="Proteomes" id="UP000694412"/>
    </source>
</evidence>
<dbReference type="GO" id="GO:0032024">
    <property type="term" value="P:positive regulation of insulin secretion"/>
    <property type="evidence" value="ECO:0007669"/>
    <property type="project" value="Ensembl"/>
</dbReference>
<evidence type="ECO:0000259" key="13">
    <source>
        <dbReference type="PROSITE" id="PS00028"/>
    </source>
</evidence>
<dbReference type="AlphaFoldDB" id="A0A8C2TBM0"/>
<keyword evidence="8 10" id="KW-0406">Ion transport</keyword>
<feature type="transmembrane region" description="Helical" evidence="10">
    <location>
        <begin position="386"/>
        <end position="404"/>
    </location>
</feature>
<evidence type="ECO:0000256" key="8">
    <source>
        <dbReference type="ARBA" id="ARBA00023065"/>
    </source>
</evidence>
<dbReference type="GO" id="GO:0015292">
    <property type="term" value="F:uniporter activity"/>
    <property type="evidence" value="ECO:0007669"/>
    <property type="project" value="UniProtKB-UniRule"/>
</dbReference>
<reference evidence="14" key="1">
    <citation type="submission" date="2015-11" db="EMBL/GenBank/DDBJ databases">
        <authorList>
            <consortium name="International Coturnix japonica Genome Analysis Consortium"/>
            <person name="Warren W."/>
            <person name="Burt D.W."/>
            <person name="Antin P.B."/>
            <person name="Lanford R."/>
            <person name="Gros J."/>
            <person name="Wilson R.K."/>
        </authorList>
    </citation>
    <scope>NUCLEOTIDE SEQUENCE [LARGE SCALE GENOMIC DNA]</scope>
</reference>
<dbReference type="PROSITE" id="PS00028">
    <property type="entry name" value="ZINC_FINGER_C2H2_1"/>
    <property type="match status" value="1"/>
</dbReference>
<dbReference type="GO" id="GO:0072732">
    <property type="term" value="P:cellular response to calcium ion starvation"/>
    <property type="evidence" value="ECO:0007669"/>
    <property type="project" value="Ensembl"/>
</dbReference>
<dbReference type="GO" id="GO:0016477">
    <property type="term" value="P:cell migration"/>
    <property type="evidence" value="ECO:0007669"/>
    <property type="project" value="Ensembl"/>
</dbReference>
<gene>
    <name evidence="14" type="primary">MCU</name>
</gene>
<feature type="transmembrane region" description="Helical" evidence="10">
    <location>
        <begin position="354"/>
        <end position="374"/>
    </location>
</feature>
<dbReference type="PANTHER" id="PTHR13462:SF16">
    <property type="entry name" value="CALCIUM UNIPORTER PROTEIN, MITOCHONDRIAL"/>
    <property type="match status" value="1"/>
</dbReference>
<feature type="region of interest" description="Disordered" evidence="12">
    <location>
        <begin position="90"/>
        <end position="118"/>
    </location>
</feature>
<keyword evidence="10" id="KW-0999">Mitochondrion inner membrane</keyword>
<dbReference type="Pfam" id="PF04678">
    <property type="entry name" value="MCU"/>
    <property type="match status" value="1"/>
</dbReference>
<dbReference type="GO" id="GO:0036444">
    <property type="term" value="P:calcium import into the mitochondrion"/>
    <property type="evidence" value="ECO:0007669"/>
    <property type="project" value="Ensembl"/>
</dbReference>
<dbReference type="InterPro" id="IPR039055">
    <property type="entry name" value="MCU_fam"/>
</dbReference>
<keyword evidence="10" id="KW-0496">Mitochondrion</keyword>
<dbReference type="GO" id="GO:0090023">
    <property type="term" value="P:positive regulation of neutrophil chemotaxis"/>
    <property type="evidence" value="ECO:0007669"/>
    <property type="project" value="Ensembl"/>
</dbReference>
<dbReference type="GO" id="GO:0019722">
    <property type="term" value="P:calcium-mediated signaling"/>
    <property type="evidence" value="ECO:0007669"/>
    <property type="project" value="Ensembl"/>
</dbReference>
<evidence type="ECO:0000256" key="9">
    <source>
        <dbReference type="ARBA" id="ARBA00023136"/>
    </source>
</evidence>
<keyword evidence="11" id="KW-0175">Coiled coil</keyword>
<name>A0A8C2TBM0_COTJA</name>
<dbReference type="PANTHER" id="PTHR13462">
    <property type="entry name" value="CALCIUM UNIPORTER PROTEIN, MITOCHONDRIAL"/>
    <property type="match status" value="1"/>
</dbReference>
<dbReference type="GO" id="GO:0042593">
    <property type="term" value="P:glucose homeostasis"/>
    <property type="evidence" value="ECO:0007669"/>
    <property type="project" value="Ensembl"/>
</dbReference>
<keyword evidence="10" id="KW-0107">Calcium channel</keyword>
<organism evidence="14 15">
    <name type="scientific">Coturnix japonica</name>
    <name type="common">Japanese quail</name>
    <name type="synonym">Coturnix coturnix japonica</name>
    <dbReference type="NCBI Taxonomy" id="93934"/>
    <lineage>
        <taxon>Eukaryota</taxon>
        <taxon>Metazoa</taxon>
        <taxon>Chordata</taxon>
        <taxon>Craniata</taxon>
        <taxon>Vertebrata</taxon>
        <taxon>Euteleostomi</taxon>
        <taxon>Archelosauria</taxon>
        <taxon>Archosauria</taxon>
        <taxon>Dinosauria</taxon>
        <taxon>Saurischia</taxon>
        <taxon>Theropoda</taxon>
        <taxon>Coelurosauria</taxon>
        <taxon>Aves</taxon>
        <taxon>Neognathae</taxon>
        <taxon>Galloanserae</taxon>
        <taxon>Galliformes</taxon>
        <taxon>Phasianidae</taxon>
        <taxon>Perdicinae</taxon>
        <taxon>Coturnix</taxon>
    </lineage>
</organism>
<comment type="function">
    <text evidence="10">Mitochondrial inner membrane calcium uniporter that mediates calcium uptake into mitochondria. Mitochondrial calcium homeostasis plays key roles in cellular physiology and regulates cell bioenergetics, cytoplasmic calcium signals and activation of cell death pathways.</text>
</comment>
<dbReference type="GO" id="GO:0005262">
    <property type="term" value="F:calcium channel activity"/>
    <property type="evidence" value="ECO:0007669"/>
    <property type="project" value="UniProtKB-UniRule"/>
</dbReference>
<dbReference type="GO" id="GO:0006091">
    <property type="term" value="P:generation of precursor metabolites and energy"/>
    <property type="evidence" value="ECO:0007669"/>
    <property type="project" value="Ensembl"/>
</dbReference>
<evidence type="ECO:0000313" key="14">
    <source>
        <dbReference type="Ensembl" id="ENSCJPP00005011253.1"/>
    </source>
</evidence>
<evidence type="ECO:0000256" key="11">
    <source>
        <dbReference type="SAM" id="Coils"/>
    </source>
</evidence>
<protein>
    <recommendedName>
        <fullName evidence="10">Calcium uniporter protein</fullName>
    </recommendedName>
</protein>
<comment type="domain">
    <text evidence="10">The selectivity filter, in which calcium ions are arranged in single file, is composed of two acidic rings separated by one helical turn along the central axis of the channel pore.</text>
</comment>
<dbReference type="Proteomes" id="UP000694412">
    <property type="component" value="Chromosome 6"/>
</dbReference>
<feature type="domain" description="C2H2-type" evidence="13">
    <location>
        <begin position="151"/>
        <end position="172"/>
    </location>
</feature>
<dbReference type="GO" id="GO:0051259">
    <property type="term" value="P:protein complex oligomerization"/>
    <property type="evidence" value="ECO:0007669"/>
    <property type="project" value="Ensembl"/>
</dbReference>
<dbReference type="GO" id="GO:1990246">
    <property type="term" value="C:uniplex complex"/>
    <property type="evidence" value="ECO:0007669"/>
    <property type="project" value="Ensembl"/>
</dbReference>
<evidence type="ECO:0000256" key="12">
    <source>
        <dbReference type="SAM" id="MobiDB-lite"/>
    </source>
</evidence>
<feature type="compositionally biased region" description="Pro residues" evidence="12">
    <location>
        <begin position="96"/>
        <end position="105"/>
    </location>
</feature>
<dbReference type="GeneTree" id="ENSGT00940000157528"/>
<evidence type="ECO:0000256" key="10">
    <source>
        <dbReference type="RuleBase" id="RU367035"/>
    </source>
</evidence>
<sequence>MGSPTLLPVSLPAVAVPCAPPRLCPRPSLSFPSLHPALGPARRPRGVGGGARRRPIAFLGTAAARRRLAARPGLTGPGPVRGEPRLAAAAVRPRPAARPVPPPPGCGSSSRRRSASPAVRAGRLQRAMAASAGRSLPLLLCRRRGAAAALCSAGCFPALGRRRQQQRHRTVHQRLSPWQSVRVVYCSTVVPSDEVTVVYQNGLPVISVNLPSRRERCQFTLKPISDSVGVFLQQLQAEDRGIDRVAIYSADGTRVASSTGIDLLLLDDFKLIINDITYHVRPPKRELLSHENATTLNDVKTLVQQLYTALCIEEHQLNKEKELIGRLEELKEQLAPLEKVRLELSRKAEKRTTLVLWGGLAYMATQFGILARLTWWEYSWDIMEPVTYFITYGSAMAMYAYFVMTRQEYVYPDARDRQYLLFFHKGAKKSRFDLEKYNQLKDAIAQAELDLKRLRDPLQVHLPIQQIDEKD</sequence>
<feature type="coiled-coil region" evidence="11">
    <location>
        <begin position="313"/>
        <end position="347"/>
    </location>
</feature>
<evidence type="ECO:0000256" key="1">
    <source>
        <dbReference type="ARBA" id="ARBA00004141"/>
    </source>
</evidence>